<dbReference type="PANTHER" id="PTHR20765:SF1">
    <property type="entry name" value="EQUILIBRATIVE NUCLEOBASE TRANSPORTER 1"/>
    <property type="match status" value="1"/>
</dbReference>
<dbReference type="InterPro" id="IPR036259">
    <property type="entry name" value="MFS_trans_sf"/>
</dbReference>
<feature type="non-terminal residue" evidence="2">
    <location>
        <position position="1"/>
    </location>
</feature>
<comment type="subcellular location">
    <subcellularLocation>
        <location evidence="1">Membrane</location>
        <topology evidence="1">Multi-pass membrane protein</topology>
    </subcellularLocation>
</comment>
<feature type="non-terminal residue" evidence="2">
    <location>
        <position position="191"/>
    </location>
</feature>
<organism evidence="2 3">
    <name type="scientific">Ilyodon furcidens</name>
    <name type="common">goldbreast splitfin</name>
    <dbReference type="NCBI Taxonomy" id="33524"/>
    <lineage>
        <taxon>Eukaryota</taxon>
        <taxon>Metazoa</taxon>
        <taxon>Chordata</taxon>
        <taxon>Craniata</taxon>
        <taxon>Vertebrata</taxon>
        <taxon>Euteleostomi</taxon>
        <taxon>Actinopterygii</taxon>
        <taxon>Neopterygii</taxon>
        <taxon>Teleostei</taxon>
        <taxon>Neoteleostei</taxon>
        <taxon>Acanthomorphata</taxon>
        <taxon>Ovalentaria</taxon>
        <taxon>Atherinomorphae</taxon>
        <taxon>Cyprinodontiformes</taxon>
        <taxon>Goodeidae</taxon>
        <taxon>Ilyodon</taxon>
    </lineage>
</organism>
<evidence type="ECO:0000313" key="3">
    <source>
        <dbReference type="Proteomes" id="UP001482620"/>
    </source>
</evidence>
<keyword evidence="3" id="KW-1185">Reference proteome</keyword>
<reference evidence="2 3" key="1">
    <citation type="submission" date="2021-06" db="EMBL/GenBank/DDBJ databases">
        <authorList>
            <person name="Palmer J.M."/>
        </authorList>
    </citation>
    <scope>NUCLEOTIDE SEQUENCE [LARGE SCALE GENOMIC DNA]</scope>
    <source>
        <strain evidence="3">if_2019</strain>
        <tissue evidence="2">Muscle</tissue>
    </source>
</reference>
<dbReference type="PANTHER" id="PTHR20765">
    <property type="entry name" value="SOLUTE CARRIER FAMILY 43 MEMBER 3-RELATED"/>
    <property type="match status" value="1"/>
</dbReference>
<evidence type="ECO:0008006" key="4">
    <source>
        <dbReference type="Google" id="ProtNLM"/>
    </source>
</evidence>
<dbReference type="InterPro" id="IPR027197">
    <property type="entry name" value="SLC43A3"/>
</dbReference>
<dbReference type="EMBL" id="JAHRIQ010094988">
    <property type="protein sequence ID" value="MEQ2252414.1"/>
    <property type="molecule type" value="Genomic_DNA"/>
</dbReference>
<dbReference type="Proteomes" id="UP001482620">
    <property type="component" value="Unassembled WGS sequence"/>
</dbReference>
<proteinExistence type="predicted"/>
<accession>A0ABV0V5N8</accession>
<gene>
    <name evidence="2" type="ORF">ILYODFUR_021537</name>
</gene>
<comment type="caution">
    <text evidence="2">The sequence shown here is derived from an EMBL/GenBank/DDBJ whole genome shotgun (WGS) entry which is preliminary data.</text>
</comment>
<dbReference type="SUPFAM" id="SSF103473">
    <property type="entry name" value="MFS general substrate transporter"/>
    <property type="match status" value="1"/>
</dbReference>
<name>A0ABV0V5N8_9TELE</name>
<evidence type="ECO:0000313" key="2">
    <source>
        <dbReference type="EMBL" id="MEQ2252414.1"/>
    </source>
</evidence>
<evidence type="ECO:0000256" key="1">
    <source>
        <dbReference type="ARBA" id="ARBA00004141"/>
    </source>
</evidence>
<sequence length="191" mass="21699">YLYKKQLQFSLGTSCKNVNTIFICFCFLKVGNLFGSHRSTIINLYNGAFDSSSALFLIIKLLHESGVSLHAAFLFLSACSIFHILRTLFLLPRNFIPYPLPDRYAYGISCDAIQTVSSELTANGHAHSAVENTLFTKDVPFKPEKTFRECLLSRFFVCHLLWLSVMQLRHYLFIGTLNPMLQRLTEGDSSL</sequence>
<protein>
    <recommendedName>
        <fullName evidence="4">Vomeronasal type-1 receptor</fullName>
    </recommendedName>
</protein>